<dbReference type="Gene3D" id="3.30.70.330">
    <property type="match status" value="2"/>
</dbReference>
<dbReference type="CDD" id="cd12246">
    <property type="entry name" value="RRM1_U1A_like"/>
    <property type="match status" value="1"/>
</dbReference>
<comment type="caution">
    <text evidence="13">The sequence shown here is derived from an EMBL/GenBank/DDBJ whole genome shotgun (WGS) entry which is preliminary data.</text>
</comment>
<accession>A0AAE0L010</accession>
<evidence type="ECO:0000256" key="5">
    <source>
        <dbReference type="ARBA" id="ARBA00022737"/>
    </source>
</evidence>
<dbReference type="FunFam" id="3.30.70.330:FF:000029">
    <property type="entry name" value="U2 small nuclear ribonucleoprotein B"/>
    <property type="match status" value="1"/>
</dbReference>
<comment type="similarity">
    <text evidence="2">Belongs to the RRM U1 A/B'' family.</text>
</comment>
<feature type="domain" description="RRM" evidence="12">
    <location>
        <begin position="8"/>
        <end position="87"/>
    </location>
</feature>
<reference evidence="13 14" key="1">
    <citation type="journal article" date="2015" name="Genome Biol. Evol.">
        <title>Comparative Genomics of a Bacterivorous Green Alga Reveals Evolutionary Causalities and Consequences of Phago-Mixotrophic Mode of Nutrition.</title>
        <authorList>
            <person name="Burns J.A."/>
            <person name="Paasch A."/>
            <person name="Narechania A."/>
            <person name="Kim E."/>
        </authorList>
    </citation>
    <scope>NUCLEOTIDE SEQUENCE [LARGE SCALE GENOMIC DNA]</scope>
    <source>
        <strain evidence="13 14">PLY_AMNH</strain>
    </source>
</reference>
<evidence type="ECO:0000256" key="2">
    <source>
        <dbReference type="ARBA" id="ARBA00007243"/>
    </source>
</evidence>
<evidence type="ECO:0000313" key="13">
    <source>
        <dbReference type="EMBL" id="KAK3267076.1"/>
    </source>
</evidence>
<dbReference type="SMART" id="SM00360">
    <property type="entry name" value="RRM"/>
    <property type="match status" value="2"/>
</dbReference>
<dbReference type="CDD" id="cd12247">
    <property type="entry name" value="RRM2_U1A_like"/>
    <property type="match status" value="1"/>
</dbReference>
<dbReference type="SUPFAM" id="SSF54928">
    <property type="entry name" value="RNA-binding domain, RBD"/>
    <property type="match status" value="1"/>
</dbReference>
<evidence type="ECO:0000256" key="7">
    <source>
        <dbReference type="ARBA" id="ARBA00023187"/>
    </source>
</evidence>
<evidence type="ECO:0000313" key="14">
    <source>
        <dbReference type="Proteomes" id="UP001190700"/>
    </source>
</evidence>
<dbReference type="FunFam" id="3.30.70.330:FF:000039">
    <property type="entry name" value="U1 small nuclear ribonucleoprotein A"/>
    <property type="match status" value="1"/>
</dbReference>
<organism evidence="13 14">
    <name type="scientific">Cymbomonas tetramitiformis</name>
    <dbReference type="NCBI Taxonomy" id="36881"/>
    <lineage>
        <taxon>Eukaryota</taxon>
        <taxon>Viridiplantae</taxon>
        <taxon>Chlorophyta</taxon>
        <taxon>Pyramimonadophyceae</taxon>
        <taxon>Pyramimonadales</taxon>
        <taxon>Pyramimonadaceae</taxon>
        <taxon>Cymbomonas</taxon>
    </lineage>
</organism>
<dbReference type="Proteomes" id="UP001190700">
    <property type="component" value="Unassembled WGS sequence"/>
</dbReference>
<dbReference type="EMBL" id="LGRX02012633">
    <property type="protein sequence ID" value="KAK3267076.1"/>
    <property type="molecule type" value="Genomic_DNA"/>
</dbReference>
<dbReference type="InterPro" id="IPR012677">
    <property type="entry name" value="Nucleotide-bd_a/b_plait_sf"/>
</dbReference>
<dbReference type="AlphaFoldDB" id="A0AAE0L010"/>
<proteinExistence type="inferred from homology"/>
<feature type="region of interest" description="Disordered" evidence="11">
    <location>
        <begin position="97"/>
        <end position="147"/>
    </location>
</feature>
<dbReference type="PANTHER" id="PTHR10501">
    <property type="entry name" value="U1 SMALL NUCLEAR RIBONUCLEOPROTEIN A/U2 SMALL NUCLEAR RIBONUCLEOPROTEIN B"/>
    <property type="match status" value="1"/>
</dbReference>
<evidence type="ECO:0000256" key="11">
    <source>
        <dbReference type="SAM" id="MobiDB-lite"/>
    </source>
</evidence>
<keyword evidence="6 10" id="KW-0694">RNA-binding</keyword>
<evidence type="ECO:0000256" key="3">
    <source>
        <dbReference type="ARBA" id="ARBA00022664"/>
    </source>
</evidence>
<keyword evidence="14" id="KW-1185">Reference proteome</keyword>
<keyword evidence="9" id="KW-0687">Ribonucleoprotein</keyword>
<evidence type="ECO:0000256" key="6">
    <source>
        <dbReference type="ARBA" id="ARBA00022884"/>
    </source>
</evidence>
<evidence type="ECO:0000256" key="1">
    <source>
        <dbReference type="ARBA" id="ARBA00004123"/>
    </source>
</evidence>
<keyword evidence="7" id="KW-0508">mRNA splicing</keyword>
<feature type="compositionally biased region" description="Low complexity" evidence="11">
    <location>
        <begin position="125"/>
        <end position="147"/>
    </location>
</feature>
<evidence type="ECO:0000259" key="12">
    <source>
        <dbReference type="PROSITE" id="PS50102"/>
    </source>
</evidence>
<dbReference type="Pfam" id="PF00076">
    <property type="entry name" value="RRM_1"/>
    <property type="match status" value="2"/>
</dbReference>
<keyword evidence="8" id="KW-0539">Nucleus</keyword>
<keyword evidence="3" id="KW-0507">mRNA processing</keyword>
<keyword evidence="5" id="KW-0677">Repeat</keyword>
<keyword evidence="4" id="KW-0747">Spliceosome</keyword>
<name>A0AAE0L010_9CHLO</name>
<dbReference type="PROSITE" id="PS50102">
    <property type="entry name" value="RRM"/>
    <property type="match status" value="2"/>
</dbReference>
<comment type="subcellular location">
    <subcellularLocation>
        <location evidence="1">Nucleus</location>
    </subcellularLocation>
</comment>
<dbReference type="GO" id="GO:0008380">
    <property type="term" value="P:RNA splicing"/>
    <property type="evidence" value="ECO:0007669"/>
    <property type="project" value="UniProtKB-KW"/>
</dbReference>
<evidence type="ECO:0000256" key="4">
    <source>
        <dbReference type="ARBA" id="ARBA00022728"/>
    </source>
</evidence>
<dbReference type="GO" id="GO:0003723">
    <property type="term" value="F:RNA binding"/>
    <property type="evidence" value="ECO:0007669"/>
    <property type="project" value="UniProtKB-UniRule"/>
</dbReference>
<dbReference type="InterPro" id="IPR035979">
    <property type="entry name" value="RBD_domain_sf"/>
</dbReference>
<gene>
    <name evidence="13" type="ORF">CYMTET_24343</name>
</gene>
<dbReference type="GO" id="GO:0006397">
    <property type="term" value="P:mRNA processing"/>
    <property type="evidence" value="ECO:0007669"/>
    <property type="project" value="UniProtKB-KW"/>
</dbReference>
<evidence type="ECO:0000256" key="10">
    <source>
        <dbReference type="PROSITE-ProRule" id="PRU00176"/>
    </source>
</evidence>
<dbReference type="GO" id="GO:0030532">
    <property type="term" value="C:small nuclear ribonucleoprotein complex"/>
    <property type="evidence" value="ECO:0007669"/>
    <property type="project" value="UniProtKB-ARBA"/>
</dbReference>
<evidence type="ECO:0000256" key="9">
    <source>
        <dbReference type="ARBA" id="ARBA00023274"/>
    </source>
</evidence>
<dbReference type="GO" id="GO:0005681">
    <property type="term" value="C:spliceosomal complex"/>
    <property type="evidence" value="ECO:0007669"/>
    <property type="project" value="UniProtKB-KW"/>
</dbReference>
<evidence type="ECO:0000256" key="8">
    <source>
        <dbReference type="ARBA" id="ARBA00023242"/>
    </source>
</evidence>
<feature type="domain" description="RRM" evidence="12">
    <location>
        <begin position="153"/>
        <end position="227"/>
    </location>
</feature>
<feature type="compositionally biased region" description="Basic and acidic residues" evidence="11">
    <location>
        <begin position="102"/>
        <end position="120"/>
    </location>
</feature>
<sequence length="227" mass="24918">MSDIVPNQTIYVNNLNEKVKKEELKKALHAIFSQFGKILDVVCLKTFRLRGQAWIVFDSVTSATNALRQLQGFPFYDKAVRISYAHTKSDVLTKADGTFVPRTKDREKRKGEDREREKAVHAQKKAAASSDDPNAPAAAPKASASAAPAPPHKILFVENLPGATNDRMLAKLFQQFPGYQEVRMVEAKPGIAFVEFESDMQASVAMADAGRVVCAEVSPVALFGHGN</sequence>
<dbReference type="InterPro" id="IPR000504">
    <property type="entry name" value="RRM_dom"/>
</dbReference>
<protein>
    <recommendedName>
        <fullName evidence="12">RRM domain-containing protein</fullName>
    </recommendedName>
</protein>